<evidence type="ECO:0000313" key="2">
    <source>
        <dbReference type="Proteomes" id="UP001283361"/>
    </source>
</evidence>
<accession>A0AAE0XQL8</accession>
<evidence type="ECO:0000313" key="1">
    <source>
        <dbReference type="EMBL" id="KAK3702700.1"/>
    </source>
</evidence>
<dbReference type="Proteomes" id="UP001283361">
    <property type="component" value="Unassembled WGS sequence"/>
</dbReference>
<name>A0AAE0XQL8_9GAST</name>
<proteinExistence type="predicted"/>
<keyword evidence="2" id="KW-1185">Reference proteome</keyword>
<sequence length="101" mass="11143">MLGSDIKSELLPEDNLDMLGSDIKSELLPRYNLDKLSSAIKTELLPGKHILGGFSALHNNGDIDVEEGNKDETQRYRAKHVGLEEIQKISAVLGMPKVMLV</sequence>
<dbReference type="EMBL" id="JAWDGP010007852">
    <property type="protein sequence ID" value="KAK3702700.1"/>
    <property type="molecule type" value="Genomic_DNA"/>
</dbReference>
<protein>
    <submittedName>
        <fullName evidence="1">Uncharacterized protein</fullName>
    </submittedName>
</protein>
<dbReference type="AlphaFoldDB" id="A0AAE0XQL8"/>
<reference evidence="1" key="1">
    <citation type="journal article" date="2023" name="G3 (Bethesda)">
        <title>A reference genome for the long-term kleptoplast-retaining sea slug Elysia crispata morphotype clarki.</title>
        <authorList>
            <person name="Eastman K.E."/>
            <person name="Pendleton A.L."/>
            <person name="Shaikh M.A."/>
            <person name="Suttiyut T."/>
            <person name="Ogas R."/>
            <person name="Tomko P."/>
            <person name="Gavelis G."/>
            <person name="Widhalm J.R."/>
            <person name="Wisecaver J.H."/>
        </authorList>
    </citation>
    <scope>NUCLEOTIDE SEQUENCE</scope>
    <source>
        <strain evidence="1">ECLA1</strain>
    </source>
</reference>
<comment type="caution">
    <text evidence="1">The sequence shown here is derived from an EMBL/GenBank/DDBJ whole genome shotgun (WGS) entry which is preliminary data.</text>
</comment>
<organism evidence="1 2">
    <name type="scientific">Elysia crispata</name>
    <name type="common">lettuce slug</name>
    <dbReference type="NCBI Taxonomy" id="231223"/>
    <lineage>
        <taxon>Eukaryota</taxon>
        <taxon>Metazoa</taxon>
        <taxon>Spiralia</taxon>
        <taxon>Lophotrochozoa</taxon>
        <taxon>Mollusca</taxon>
        <taxon>Gastropoda</taxon>
        <taxon>Heterobranchia</taxon>
        <taxon>Euthyneura</taxon>
        <taxon>Panpulmonata</taxon>
        <taxon>Sacoglossa</taxon>
        <taxon>Placobranchoidea</taxon>
        <taxon>Plakobranchidae</taxon>
        <taxon>Elysia</taxon>
    </lineage>
</organism>
<gene>
    <name evidence="1" type="ORF">RRG08_042688</name>
</gene>